<feature type="disulfide bond" evidence="11">
    <location>
        <begin position="133"/>
        <end position="138"/>
    </location>
</feature>
<evidence type="ECO:0000256" key="8">
    <source>
        <dbReference type="ARBA" id="ARBA00023157"/>
    </source>
</evidence>
<keyword evidence="9" id="KW-0325">Glycoprotein</keyword>
<evidence type="ECO:0000256" key="11">
    <source>
        <dbReference type="PIRSR" id="PIRSR601461-2"/>
    </source>
</evidence>
<keyword evidence="16" id="KW-1185">Reference proteome</keyword>
<feature type="active site" evidence="10">
    <location>
        <position position="302"/>
    </location>
</feature>
<evidence type="ECO:0000256" key="4">
    <source>
        <dbReference type="ARBA" id="ARBA00022670"/>
    </source>
</evidence>
<dbReference type="SUPFAM" id="SSF50630">
    <property type="entry name" value="Acid proteases"/>
    <property type="match status" value="1"/>
</dbReference>
<organism evidence="15 16">
    <name type="scientific">Rickenella mellea</name>
    <dbReference type="NCBI Taxonomy" id="50990"/>
    <lineage>
        <taxon>Eukaryota</taxon>
        <taxon>Fungi</taxon>
        <taxon>Dikarya</taxon>
        <taxon>Basidiomycota</taxon>
        <taxon>Agaricomycotina</taxon>
        <taxon>Agaricomycetes</taxon>
        <taxon>Hymenochaetales</taxon>
        <taxon>Rickenellaceae</taxon>
        <taxon>Rickenella</taxon>
    </lineage>
</organism>
<keyword evidence="5 13" id="KW-0732">Signal</keyword>
<feature type="active site" evidence="10">
    <location>
        <position position="120"/>
    </location>
</feature>
<evidence type="ECO:0000256" key="13">
    <source>
        <dbReference type="SAM" id="SignalP"/>
    </source>
</evidence>
<dbReference type="PROSITE" id="PS00141">
    <property type="entry name" value="ASP_PROTEASE"/>
    <property type="match status" value="2"/>
</dbReference>
<dbReference type="FunFam" id="2.40.70.10:FF:000036">
    <property type="entry name" value="Vacuolar aspartic protease"/>
    <property type="match status" value="1"/>
</dbReference>
<dbReference type="Proteomes" id="UP000294933">
    <property type="component" value="Unassembled WGS sequence"/>
</dbReference>
<evidence type="ECO:0000256" key="7">
    <source>
        <dbReference type="ARBA" id="ARBA00022801"/>
    </source>
</evidence>
<dbReference type="InterPro" id="IPR033121">
    <property type="entry name" value="PEPTIDASE_A1"/>
</dbReference>
<keyword evidence="6 12" id="KW-0064">Aspartyl protease</keyword>
<dbReference type="OrthoDB" id="771136at2759"/>
<evidence type="ECO:0000256" key="3">
    <source>
        <dbReference type="ARBA" id="ARBA00022554"/>
    </source>
</evidence>
<evidence type="ECO:0000256" key="12">
    <source>
        <dbReference type="RuleBase" id="RU000454"/>
    </source>
</evidence>
<proteinExistence type="inferred from homology"/>
<evidence type="ECO:0000259" key="14">
    <source>
        <dbReference type="PROSITE" id="PS51767"/>
    </source>
</evidence>
<dbReference type="PRINTS" id="PR00792">
    <property type="entry name" value="PEPSIN"/>
</dbReference>
<feature type="domain" description="Peptidase A1" evidence="14">
    <location>
        <begin position="102"/>
        <end position="411"/>
    </location>
</feature>
<evidence type="ECO:0000256" key="6">
    <source>
        <dbReference type="ARBA" id="ARBA00022750"/>
    </source>
</evidence>
<evidence type="ECO:0000256" key="10">
    <source>
        <dbReference type="PIRSR" id="PIRSR601461-1"/>
    </source>
</evidence>
<dbReference type="STRING" id="50990.A0A4R5XF93"/>
<evidence type="ECO:0000256" key="1">
    <source>
        <dbReference type="ARBA" id="ARBA00004116"/>
    </source>
</evidence>
<comment type="similarity">
    <text evidence="2 12">Belongs to the peptidase A1 family.</text>
</comment>
<dbReference type="PANTHER" id="PTHR47966:SF51">
    <property type="entry name" value="BETA-SITE APP-CLEAVING ENZYME, ISOFORM A-RELATED"/>
    <property type="match status" value="1"/>
</dbReference>
<feature type="disulfide bond" evidence="11">
    <location>
        <begin position="336"/>
        <end position="369"/>
    </location>
</feature>
<dbReference type="Gene3D" id="2.40.70.10">
    <property type="entry name" value="Acid Proteases"/>
    <property type="match status" value="2"/>
</dbReference>
<dbReference type="EMBL" id="ML170156">
    <property type="protein sequence ID" value="TDL29743.1"/>
    <property type="molecule type" value="Genomic_DNA"/>
</dbReference>
<keyword evidence="3" id="KW-0926">Vacuole</keyword>
<comment type="subcellular location">
    <subcellularLocation>
        <location evidence="1">Vacuole</location>
    </subcellularLocation>
</comment>
<evidence type="ECO:0000313" key="16">
    <source>
        <dbReference type="Proteomes" id="UP000294933"/>
    </source>
</evidence>
<dbReference type="AlphaFoldDB" id="A0A4R5XF93"/>
<evidence type="ECO:0000256" key="2">
    <source>
        <dbReference type="ARBA" id="ARBA00007447"/>
    </source>
</evidence>
<dbReference type="PROSITE" id="PS51767">
    <property type="entry name" value="PEPTIDASE_A1"/>
    <property type="match status" value="1"/>
</dbReference>
<dbReference type="FunFam" id="2.40.70.10:FF:000002">
    <property type="entry name" value="Vacuolar aspartic proteinase"/>
    <property type="match status" value="1"/>
</dbReference>
<keyword evidence="8 11" id="KW-1015">Disulfide bond</keyword>
<accession>A0A4R5XF93</accession>
<evidence type="ECO:0000313" key="15">
    <source>
        <dbReference type="EMBL" id="TDL29743.1"/>
    </source>
</evidence>
<dbReference type="InterPro" id="IPR021109">
    <property type="entry name" value="Peptidase_aspartic_dom_sf"/>
</dbReference>
<keyword evidence="4 12" id="KW-0645">Protease</keyword>
<dbReference type="VEuPathDB" id="FungiDB:BD410DRAFT_780226"/>
<protein>
    <submittedName>
        <fullName evidence="15">Endopeptidase</fullName>
    </submittedName>
</protein>
<dbReference type="InterPro" id="IPR001969">
    <property type="entry name" value="Aspartic_peptidase_AS"/>
</dbReference>
<name>A0A4R5XF93_9AGAM</name>
<keyword evidence="7 12" id="KW-0378">Hydrolase</keyword>
<evidence type="ECO:0000256" key="5">
    <source>
        <dbReference type="ARBA" id="ARBA00022729"/>
    </source>
</evidence>
<reference evidence="15 16" key="1">
    <citation type="submission" date="2018-06" db="EMBL/GenBank/DDBJ databases">
        <title>A transcriptomic atlas of mushroom development highlights an independent origin of complex multicellularity.</title>
        <authorList>
            <consortium name="DOE Joint Genome Institute"/>
            <person name="Krizsan K."/>
            <person name="Almasi E."/>
            <person name="Merenyi Z."/>
            <person name="Sahu N."/>
            <person name="Viragh M."/>
            <person name="Koszo T."/>
            <person name="Mondo S."/>
            <person name="Kiss B."/>
            <person name="Balint B."/>
            <person name="Kues U."/>
            <person name="Barry K."/>
            <person name="Hegedus J.C."/>
            <person name="Henrissat B."/>
            <person name="Johnson J."/>
            <person name="Lipzen A."/>
            <person name="Ohm R."/>
            <person name="Nagy I."/>
            <person name="Pangilinan J."/>
            <person name="Yan J."/>
            <person name="Xiong Y."/>
            <person name="Grigoriev I.V."/>
            <person name="Hibbett D.S."/>
            <person name="Nagy L.G."/>
        </authorList>
    </citation>
    <scope>NUCLEOTIDE SEQUENCE [LARGE SCALE GENOMIC DNA]</scope>
    <source>
        <strain evidence="15 16">SZMC22713</strain>
    </source>
</reference>
<feature type="signal peptide" evidence="13">
    <location>
        <begin position="1"/>
        <end position="17"/>
    </location>
</feature>
<dbReference type="InterPro" id="IPR001461">
    <property type="entry name" value="Aspartic_peptidase_A1"/>
</dbReference>
<dbReference type="Pfam" id="PF00026">
    <property type="entry name" value="Asp"/>
    <property type="match status" value="1"/>
</dbReference>
<dbReference type="GO" id="GO:0005773">
    <property type="term" value="C:vacuole"/>
    <property type="evidence" value="ECO:0007669"/>
    <property type="project" value="UniProtKB-SubCell"/>
</dbReference>
<feature type="chain" id="PRO_5020795498" evidence="13">
    <location>
        <begin position="18"/>
        <end position="414"/>
    </location>
</feature>
<sequence length="414" mass="44460">MILSTLAPLLLLPFVTAKGGVHKLKLHKLAPAANNPELEGAYLAQKYGAQHQMPLMGAGGAGRQLLVNRPSHNEDGEQLLWTQNTVKGGHGVPLSNFMNAQYFTTITLGSPPQEFKVILDTGSSNLWVPSKSCTSIACFLHAKYDSSSSSTYKANGSSFEIRYGSGSMEGFVSSDVLTIGDLKIPHLDFAEATKEPGLAFAFGKFDGILGLAYDTIAVNHITPPFYAMLNEGLLDAPVFSFRVGSSEEDGGEAVFGGIDDDAYTGKITYVPVRRKAYWEVELEKVAFGDDVLELENTGAAIDTGTSLIALPTDIAEMLNSEIGATKSWNGQYTVDCSKVPSLPDFKLFIGGEPYVLKGSDYILDVQGTCISAFTGLDINLPGGGSIWIVGDVFLRRYYTVYDLGKNAVGFAKSK</sequence>
<dbReference type="GO" id="GO:0006508">
    <property type="term" value="P:proteolysis"/>
    <property type="evidence" value="ECO:0007669"/>
    <property type="project" value="UniProtKB-KW"/>
</dbReference>
<dbReference type="GO" id="GO:0004190">
    <property type="term" value="F:aspartic-type endopeptidase activity"/>
    <property type="evidence" value="ECO:0007669"/>
    <property type="project" value="UniProtKB-KW"/>
</dbReference>
<evidence type="ECO:0000256" key="9">
    <source>
        <dbReference type="ARBA" id="ARBA00023180"/>
    </source>
</evidence>
<dbReference type="PANTHER" id="PTHR47966">
    <property type="entry name" value="BETA-SITE APP-CLEAVING ENZYME, ISOFORM A-RELATED"/>
    <property type="match status" value="1"/>
</dbReference>
<gene>
    <name evidence="15" type="ORF">BD410DRAFT_780226</name>
</gene>